<name>A0A0A9WK41_LYGHE</name>
<evidence type="ECO:0000313" key="3">
    <source>
        <dbReference type="EMBL" id="JAG08827.1"/>
    </source>
</evidence>
<reference evidence="3" key="2">
    <citation type="submission" date="2014-07" db="EMBL/GenBank/DDBJ databases">
        <authorList>
            <person name="Hull J."/>
        </authorList>
    </citation>
    <scope>NUCLEOTIDE SEQUENCE</scope>
</reference>
<feature type="compositionally biased region" description="Acidic residues" evidence="1">
    <location>
        <begin position="74"/>
        <end position="84"/>
    </location>
</feature>
<protein>
    <submittedName>
        <fullName evidence="3">NADH-ubiquinone oxidoreductase chain 4</fullName>
    </submittedName>
</protein>
<feature type="compositionally biased region" description="Basic and acidic residues" evidence="1">
    <location>
        <begin position="104"/>
        <end position="123"/>
    </location>
</feature>
<feature type="transmembrane region" description="Helical" evidence="2">
    <location>
        <begin position="35"/>
        <end position="53"/>
    </location>
</feature>
<evidence type="ECO:0000256" key="1">
    <source>
        <dbReference type="SAM" id="MobiDB-lite"/>
    </source>
</evidence>
<reference evidence="3" key="1">
    <citation type="journal article" date="2014" name="PLoS ONE">
        <title>Transcriptome-Based Identification of ABC Transporters in the Western Tarnished Plant Bug Lygus hesperus.</title>
        <authorList>
            <person name="Hull J.J."/>
            <person name="Chaney K."/>
            <person name="Geib S.M."/>
            <person name="Fabrick J.A."/>
            <person name="Brent C.S."/>
            <person name="Walsh D."/>
            <person name="Lavine L.C."/>
        </authorList>
    </citation>
    <scope>NUCLEOTIDE SEQUENCE</scope>
</reference>
<dbReference type="EMBL" id="GBHO01034777">
    <property type="protein sequence ID" value="JAG08827.1"/>
    <property type="molecule type" value="Transcribed_RNA"/>
</dbReference>
<dbReference type="AlphaFoldDB" id="A0A0A9WK41"/>
<keyword evidence="2" id="KW-0472">Membrane</keyword>
<feature type="non-terminal residue" evidence="3">
    <location>
        <position position="1"/>
    </location>
</feature>
<keyword evidence="3" id="KW-0830">Ubiquinone</keyword>
<accession>A0A0A9WK41</accession>
<feature type="region of interest" description="Disordered" evidence="1">
    <location>
        <begin position="69"/>
        <end position="123"/>
    </location>
</feature>
<keyword evidence="2" id="KW-0812">Transmembrane</keyword>
<organism evidence="3">
    <name type="scientific">Lygus hesperus</name>
    <name type="common">Western plant bug</name>
    <dbReference type="NCBI Taxonomy" id="30085"/>
    <lineage>
        <taxon>Eukaryota</taxon>
        <taxon>Metazoa</taxon>
        <taxon>Ecdysozoa</taxon>
        <taxon>Arthropoda</taxon>
        <taxon>Hexapoda</taxon>
        <taxon>Insecta</taxon>
        <taxon>Pterygota</taxon>
        <taxon>Neoptera</taxon>
        <taxon>Paraneoptera</taxon>
        <taxon>Hemiptera</taxon>
        <taxon>Heteroptera</taxon>
        <taxon>Panheteroptera</taxon>
        <taxon>Cimicomorpha</taxon>
        <taxon>Miridae</taxon>
        <taxon>Mirini</taxon>
        <taxon>Lygus</taxon>
    </lineage>
</organism>
<gene>
    <name evidence="3" type="primary">MT-ND4</name>
    <name evidence="3" type="ORF">CM83_23841</name>
</gene>
<evidence type="ECO:0000256" key="2">
    <source>
        <dbReference type="SAM" id="Phobius"/>
    </source>
</evidence>
<keyword evidence="2" id="KW-1133">Transmembrane helix</keyword>
<proteinExistence type="predicted"/>
<sequence>GGEMASPPPGQTVYKALYFRNKSCSTSQLNSTYYFIYPLISLVIFLFHVLTITDEPDVRSTRYPAKLLPTSPWDLEENPDEDTLPELPSLDACAVSTRQSRTKNRGDEFLPTKTTREEAIQFD</sequence>